<dbReference type="GO" id="GO:0050528">
    <property type="term" value="F:acyloxyacyl hydrolase activity"/>
    <property type="evidence" value="ECO:0007669"/>
    <property type="project" value="UniProtKB-EC"/>
</dbReference>
<protein>
    <recommendedName>
        <fullName evidence="1">Lipid A deacylase</fullName>
        <ecNumber evidence="1">3.1.1.77</ecNumber>
    </recommendedName>
    <alternativeName>
        <fullName evidence="1">LPS 3-O-deacylase</fullName>
    </alternativeName>
    <alternativeName>
        <fullName evidence="1">Outer membrane enzyme</fullName>
    </alternativeName>
</protein>
<keyword evidence="1" id="KW-0998">Cell outer membrane</keyword>
<comment type="function">
    <text evidence="1">Has lipid A 3-O-deacylase activity. Hydrolyzes the ester bond at the 3 position of lipid A, a bioactive component of lipopolysaccharide (LPS), thereby releasing the primary fatty acyl moiety.</text>
</comment>
<comment type="catalytic activity">
    <reaction evidence="1">
        <text>a 3-(acyloxy)acyl derivative of bacterial toxin + H2O = a 3-hydroxyacyl derivative of bacterial toxin + a fatty acid + H(+)</text>
        <dbReference type="Rhea" id="RHEA:12032"/>
        <dbReference type="ChEBI" id="CHEBI:15377"/>
        <dbReference type="ChEBI" id="CHEBI:15378"/>
        <dbReference type="ChEBI" id="CHEBI:28868"/>
        <dbReference type="ChEBI" id="CHEBI:136853"/>
        <dbReference type="ChEBI" id="CHEBI:140675"/>
        <dbReference type="EC" id="3.1.1.77"/>
    </reaction>
</comment>
<dbReference type="Gene3D" id="2.40.160.20">
    <property type="match status" value="1"/>
</dbReference>
<keyword evidence="1" id="KW-0378">Hydrolase</keyword>
<dbReference type="EMBL" id="BMED01000002">
    <property type="protein sequence ID" value="GGC80240.1"/>
    <property type="molecule type" value="Genomic_DNA"/>
</dbReference>
<keyword evidence="1" id="KW-0472">Membrane</keyword>
<feature type="site" description="Critical for activity" evidence="2">
    <location>
        <position position="163"/>
    </location>
</feature>
<name>A0A916UPD7_9BURK</name>
<comment type="similarity">
    <text evidence="1">Belongs to the PagL family.</text>
</comment>
<comment type="subcellular location">
    <subcellularLocation>
        <location evidence="1">Cell outer membrane</location>
        <topology evidence="1">Multi-pass membrane protein</topology>
    </subcellularLocation>
</comment>
<keyword evidence="3" id="KW-0732">Signal</keyword>
<dbReference type="InterPro" id="IPR011250">
    <property type="entry name" value="OMP/PagP_B-barrel"/>
</dbReference>
<keyword evidence="5" id="KW-1185">Reference proteome</keyword>
<dbReference type="AlphaFoldDB" id="A0A916UPD7"/>
<reference evidence="4" key="1">
    <citation type="journal article" date="2014" name="Int. J. Syst. Evol. Microbiol.">
        <title>Complete genome sequence of Corynebacterium casei LMG S-19264T (=DSM 44701T), isolated from a smear-ripened cheese.</title>
        <authorList>
            <consortium name="US DOE Joint Genome Institute (JGI-PGF)"/>
            <person name="Walter F."/>
            <person name="Albersmeier A."/>
            <person name="Kalinowski J."/>
            <person name="Ruckert C."/>
        </authorList>
    </citation>
    <scope>NUCLEOTIDE SEQUENCE</scope>
    <source>
        <strain evidence="4">CGMCC 1.10998</strain>
    </source>
</reference>
<dbReference type="PIRSF" id="PIRSF029681">
    <property type="entry name" value="PagL"/>
    <property type="match status" value="1"/>
</dbReference>
<sequence length="184" mass="19896">MLNKKILAAGAILLLAQVSSFAADSFLGADSVSGEFGTGNKSKLARVGLQYDWGKQWLQYNGMHVGGYWDVTLAQWHNTAYKGVADATQNITDIGVTPVFRLESDSKKGFYGEAAIGFHLMSHVYNNNGRPFSTAFQFGDHIGVGYVFNNGWDVALKAQHFSNGGIKHPNPGANLAVLKVGHSF</sequence>
<dbReference type="InterPro" id="IPR018550">
    <property type="entry name" value="Lipid-A_deacylase-rel"/>
</dbReference>
<evidence type="ECO:0000256" key="1">
    <source>
        <dbReference type="PIRNR" id="PIRNR029681"/>
    </source>
</evidence>
<gene>
    <name evidence="4" type="ORF">GCM10011396_29380</name>
</gene>
<organism evidence="4 5">
    <name type="scientific">Undibacterium terreum</name>
    <dbReference type="NCBI Taxonomy" id="1224302"/>
    <lineage>
        <taxon>Bacteria</taxon>
        <taxon>Pseudomonadati</taxon>
        <taxon>Pseudomonadota</taxon>
        <taxon>Betaproteobacteria</taxon>
        <taxon>Burkholderiales</taxon>
        <taxon>Oxalobacteraceae</taxon>
        <taxon>Undibacterium</taxon>
    </lineage>
</organism>
<comment type="caution">
    <text evidence="4">The sequence shown here is derived from an EMBL/GenBank/DDBJ whole genome shotgun (WGS) entry which is preliminary data.</text>
</comment>
<evidence type="ECO:0000256" key="2">
    <source>
        <dbReference type="PIRSR" id="PIRSR029681-2"/>
    </source>
</evidence>
<evidence type="ECO:0000313" key="4">
    <source>
        <dbReference type="EMBL" id="GGC80240.1"/>
    </source>
</evidence>
<dbReference type="Pfam" id="PF09411">
    <property type="entry name" value="PagL"/>
    <property type="match status" value="1"/>
</dbReference>
<reference evidence="4" key="2">
    <citation type="submission" date="2020-09" db="EMBL/GenBank/DDBJ databases">
        <authorList>
            <person name="Sun Q."/>
            <person name="Zhou Y."/>
        </authorList>
    </citation>
    <scope>NUCLEOTIDE SEQUENCE</scope>
    <source>
        <strain evidence="4">CGMCC 1.10998</strain>
    </source>
</reference>
<feature type="chain" id="PRO_5037309349" description="Lipid A deacylase" evidence="3">
    <location>
        <begin position="23"/>
        <end position="184"/>
    </location>
</feature>
<feature type="signal peptide" evidence="3">
    <location>
        <begin position="1"/>
        <end position="22"/>
    </location>
</feature>
<dbReference type="Proteomes" id="UP000637423">
    <property type="component" value="Unassembled WGS sequence"/>
</dbReference>
<evidence type="ECO:0000256" key="3">
    <source>
        <dbReference type="SAM" id="SignalP"/>
    </source>
</evidence>
<comment type="subunit">
    <text evidence="1">Homodimer.</text>
</comment>
<dbReference type="EC" id="3.1.1.77" evidence="1"/>
<dbReference type="SUPFAM" id="SSF56925">
    <property type="entry name" value="OMPA-like"/>
    <property type="match status" value="1"/>
</dbReference>
<dbReference type="RefSeq" id="WP_188566753.1">
    <property type="nucleotide sequence ID" value="NZ_BMED01000002.1"/>
</dbReference>
<dbReference type="GO" id="GO:0009279">
    <property type="term" value="C:cell outer membrane"/>
    <property type="evidence" value="ECO:0007669"/>
    <property type="project" value="UniProtKB-SubCell"/>
</dbReference>
<evidence type="ECO:0000313" key="5">
    <source>
        <dbReference type="Proteomes" id="UP000637423"/>
    </source>
</evidence>
<proteinExistence type="inferred from homology"/>
<accession>A0A916UPD7</accession>